<dbReference type="Pfam" id="PF02033">
    <property type="entry name" value="RBFA"/>
    <property type="match status" value="1"/>
</dbReference>
<comment type="similarity">
    <text evidence="2">Belongs to the RbfA family.</text>
</comment>
<dbReference type="AlphaFoldDB" id="E9S7S6"/>
<dbReference type="OrthoDB" id="307788at2"/>
<dbReference type="PROSITE" id="PS01319">
    <property type="entry name" value="RBFA"/>
    <property type="match status" value="1"/>
</dbReference>
<proteinExistence type="inferred from homology"/>
<dbReference type="STRING" id="246199.CUS_7301"/>
<name>E9S7S6_RUMAL</name>
<dbReference type="InterPro" id="IPR000238">
    <property type="entry name" value="RbfA"/>
</dbReference>
<protein>
    <recommendedName>
        <fullName evidence="2">Ribosome-binding factor A</fullName>
    </recommendedName>
</protein>
<evidence type="ECO:0000256" key="2">
    <source>
        <dbReference type="HAMAP-Rule" id="MF_00003"/>
    </source>
</evidence>
<sequence>MASHKAGRMSEDIRRIISGKMADLKDPRINGGEFLTVVRCDVARDGSFCRVYISSFKGIDEAKKAVKGFESATGYLKREISNVLGLKKCPELKFVADDSIEHSAAITKKLRELVRDTADEAEDEVDEENGED</sequence>
<evidence type="ECO:0000256" key="1">
    <source>
        <dbReference type="ARBA" id="ARBA00022517"/>
    </source>
</evidence>
<dbReference type="EMBL" id="ADKM02000018">
    <property type="protein sequence ID" value="EGC04641.1"/>
    <property type="molecule type" value="Genomic_DNA"/>
</dbReference>
<dbReference type="RefSeq" id="WP_002847094.1">
    <property type="nucleotide sequence ID" value="NZ_ADKM02000018.1"/>
</dbReference>
<dbReference type="HAMAP" id="MF_00003">
    <property type="entry name" value="RbfA"/>
    <property type="match status" value="1"/>
</dbReference>
<evidence type="ECO:0000313" key="4">
    <source>
        <dbReference type="Proteomes" id="UP000004259"/>
    </source>
</evidence>
<comment type="subcellular location">
    <subcellularLocation>
        <location evidence="2">Cytoplasm</location>
    </subcellularLocation>
</comment>
<gene>
    <name evidence="2 3" type="primary">rbfA</name>
    <name evidence="3" type="ORF">CUS_7301</name>
</gene>
<dbReference type="GO" id="GO:0005829">
    <property type="term" value="C:cytosol"/>
    <property type="evidence" value="ECO:0007669"/>
    <property type="project" value="TreeGrafter"/>
</dbReference>
<dbReference type="InterPro" id="IPR023799">
    <property type="entry name" value="RbfA_dom_sf"/>
</dbReference>
<accession>E9S7S6</accession>
<dbReference type="GO" id="GO:0043024">
    <property type="term" value="F:ribosomal small subunit binding"/>
    <property type="evidence" value="ECO:0007669"/>
    <property type="project" value="TreeGrafter"/>
</dbReference>
<comment type="caution">
    <text evidence="3">The sequence shown here is derived from an EMBL/GenBank/DDBJ whole genome shotgun (WGS) entry which is preliminary data.</text>
</comment>
<dbReference type="PANTHER" id="PTHR33515">
    <property type="entry name" value="RIBOSOME-BINDING FACTOR A, CHLOROPLASTIC-RELATED"/>
    <property type="match status" value="1"/>
</dbReference>
<dbReference type="SUPFAM" id="SSF89919">
    <property type="entry name" value="Ribosome-binding factor A, RbfA"/>
    <property type="match status" value="1"/>
</dbReference>
<comment type="function">
    <text evidence="2">One of several proteins that assist in the late maturation steps of the functional core of the 30S ribosomal subunit. Associates with free 30S ribosomal subunits (but not with 30S subunits that are part of 70S ribosomes or polysomes). Required for efficient processing of 16S rRNA. May interact with the 5'-terminal helix region of 16S rRNA.</text>
</comment>
<keyword evidence="4" id="KW-1185">Reference proteome</keyword>
<dbReference type="GO" id="GO:0030490">
    <property type="term" value="P:maturation of SSU-rRNA"/>
    <property type="evidence" value="ECO:0007669"/>
    <property type="project" value="UniProtKB-UniRule"/>
</dbReference>
<dbReference type="InterPro" id="IPR015946">
    <property type="entry name" value="KH_dom-like_a/b"/>
</dbReference>
<dbReference type="NCBIfam" id="TIGR00082">
    <property type="entry name" value="rbfA"/>
    <property type="match status" value="1"/>
</dbReference>
<dbReference type="Proteomes" id="UP000004259">
    <property type="component" value="Unassembled WGS sequence"/>
</dbReference>
<dbReference type="PANTHER" id="PTHR33515:SF1">
    <property type="entry name" value="RIBOSOME-BINDING FACTOR A, CHLOROPLASTIC-RELATED"/>
    <property type="match status" value="1"/>
</dbReference>
<dbReference type="Gene3D" id="3.30.300.20">
    <property type="match status" value="1"/>
</dbReference>
<comment type="subunit">
    <text evidence="2">Monomer. Binds 30S ribosomal subunits, but not 50S ribosomal subunits or 70S ribosomes.</text>
</comment>
<keyword evidence="2" id="KW-0963">Cytoplasm</keyword>
<organism evidence="3 4">
    <name type="scientific">Ruminococcus albus 8</name>
    <dbReference type="NCBI Taxonomy" id="246199"/>
    <lineage>
        <taxon>Bacteria</taxon>
        <taxon>Bacillati</taxon>
        <taxon>Bacillota</taxon>
        <taxon>Clostridia</taxon>
        <taxon>Eubacteriales</taxon>
        <taxon>Oscillospiraceae</taxon>
        <taxon>Ruminococcus</taxon>
    </lineage>
</organism>
<dbReference type="InterPro" id="IPR020053">
    <property type="entry name" value="Ribosome-bd_factorA_CS"/>
</dbReference>
<reference evidence="3 4" key="1">
    <citation type="submission" date="2011-02" db="EMBL/GenBank/DDBJ databases">
        <authorList>
            <person name="Nelson K.E."/>
            <person name="Sutton G."/>
            <person name="Torralba M."/>
            <person name="Durkin S."/>
            <person name="Harkins D."/>
            <person name="Montgomery R."/>
            <person name="Ziemer C."/>
            <person name="Klaassens E."/>
            <person name="Ocuiv P."/>
            <person name="Morrison M."/>
        </authorList>
    </citation>
    <scope>NUCLEOTIDE SEQUENCE [LARGE SCALE GENOMIC DNA]</scope>
    <source>
        <strain evidence="3 4">8</strain>
    </source>
</reference>
<evidence type="ECO:0000313" key="3">
    <source>
        <dbReference type="EMBL" id="EGC04641.1"/>
    </source>
</evidence>
<dbReference type="eggNOG" id="COG0858">
    <property type="taxonomic scope" value="Bacteria"/>
</dbReference>
<keyword evidence="1 2" id="KW-0690">Ribosome biogenesis</keyword>